<feature type="domain" description="T-SNARE coiled-coil homology" evidence="10">
    <location>
        <begin position="233"/>
        <end position="295"/>
    </location>
</feature>
<evidence type="ECO:0000256" key="1">
    <source>
        <dbReference type="ARBA" id="ARBA00004211"/>
    </source>
</evidence>
<dbReference type="STRING" id="1160509.A0A3N4HQM9"/>
<dbReference type="InterPro" id="IPR006012">
    <property type="entry name" value="Syntaxin/epimorphin_CS"/>
</dbReference>
<dbReference type="GO" id="GO:0048278">
    <property type="term" value="P:vesicle docking"/>
    <property type="evidence" value="ECO:0007669"/>
    <property type="project" value="TreeGrafter"/>
</dbReference>
<dbReference type="SUPFAM" id="SSF47661">
    <property type="entry name" value="t-snare proteins"/>
    <property type="match status" value="1"/>
</dbReference>
<evidence type="ECO:0000256" key="2">
    <source>
        <dbReference type="ARBA" id="ARBA00009063"/>
    </source>
</evidence>
<comment type="similarity">
    <text evidence="2">Belongs to the syntaxin family.</text>
</comment>
<feature type="transmembrane region" description="Helical" evidence="9">
    <location>
        <begin position="306"/>
        <end position="323"/>
    </location>
</feature>
<dbReference type="GO" id="GO:0031201">
    <property type="term" value="C:SNARE complex"/>
    <property type="evidence" value="ECO:0007669"/>
    <property type="project" value="TreeGrafter"/>
</dbReference>
<dbReference type="PANTHER" id="PTHR19957">
    <property type="entry name" value="SYNTAXIN"/>
    <property type="match status" value="1"/>
</dbReference>
<dbReference type="Pfam" id="PF05739">
    <property type="entry name" value="SNARE"/>
    <property type="match status" value="1"/>
</dbReference>
<evidence type="ECO:0000256" key="6">
    <source>
        <dbReference type="ARBA" id="ARBA00023054"/>
    </source>
</evidence>
<gene>
    <name evidence="11" type="ORF">BJ508DRAFT_230240</name>
</gene>
<dbReference type="GO" id="GO:0000139">
    <property type="term" value="C:Golgi membrane"/>
    <property type="evidence" value="ECO:0007669"/>
    <property type="project" value="TreeGrafter"/>
</dbReference>
<comment type="subcellular location">
    <subcellularLocation>
        <location evidence="1">Membrane</location>
        <topology evidence="1">Single-pass type IV membrane protein</topology>
    </subcellularLocation>
</comment>
<keyword evidence="3" id="KW-0813">Transport</keyword>
<accession>A0A3N4HQM9</accession>
<dbReference type="GO" id="GO:0006886">
    <property type="term" value="P:intracellular protein transport"/>
    <property type="evidence" value="ECO:0007669"/>
    <property type="project" value="InterPro"/>
</dbReference>
<evidence type="ECO:0000256" key="4">
    <source>
        <dbReference type="ARBA" id="ARBA00022692"/>
    </source>
</evidence>
<evidence type="ECO:0000256" key="8">
    <source>
        <dbReference type="SAM" id="MobiDB-lite"/>
    </source>
</evidence>
<feature type="region of interest" description="Disordered" evidence="8">
    <location>
        <begin position="24"/>
        <end position="47"/>
    </location>
</feature>
<dbReference type="InterPro" id="IPR045242">
    <property type="entry name" value="Syntaxin"/>
</dbReference>
<keyword evidence="6" id="KW-0175">Coiled coil</keyword>
<dbReference type="OrthoDB" id="421009at2759"/>
<evidence type="ECO:0000256" key="9">
    <source>
        <dbReference type="SAM" id="Phobius"/>
    </source>
</evidence>
<keyword evidence="4 9" id="KW-0812">Transmembrane</keyword>
<dbReference type="InterPro" id="IPR010989">
    <property type="entry name" value="SNARE"/>
</dbReference>
<dbReference type="CDD" id="cd15844">
    <property type="entry name" value="SNARE_syntaxin5"/>
    <property type="match status" value="1"/>
</dbReference>
<evidence type="ECO:0000256" key="5">
    <source>
        <dbReference type="ARBA" id="ARBA00022989"/>
    </source>
</evidence>
<dbReference type="GO" id="GO:0000149">
    <property type="term" value="F:SNARE binding"/>
    <property type="evidence" value="ECO:0007669"/>
    <property type="project" value="TreeGrafter"/>
</dbReference>
<dbReference type="InterPro" id="IPR000727">
    <property type="entry name" value="T_SNARE_dom"/>
</dbReference>
<dbReference type="Proteomes" id="UP000275078">
    <property type="component" value="Unassembled WGS sequence"/>
</dbReference>
<evidence type="ECO:0000256" key="3">
    <source>
        <dbReference type="ARBA" id="ARBA00022448"/>
    </source>
</evidence>
<dbReference type="PANTHER" id="PTHR19957:SF3">
    <property type="entry name" value="SYNTAXIN-5"/>
    <property type="match status" value="1"/>
</dbReference>
<protein>
    <submittedName>
        <fullName evidence="11">t-SNARE</fullName>
    </submittedName>
</protein>
<dbReference type="GO" id="GO:0006906">
    <property type="term" value="P:vesicle fusion"/>
    <property type="evidence" value="ECO:0007669"/>
    <property type="project" value="TreeGrafter"/>
</dbReference>
<evidence type="ECO:0000256" key="7">
    <source>
        <dbReference type="ARBA" id="ARBA00023136"/>
    </source>
</evidence>
<name>A0A3N4HQM9_ASCIM</name>
<dbReference type="Gene3D" id="1.20.58.70">
    <property type="match status" value="1"/>
</dbReference>
<keyword evidence="12" id="KW-1185">Reference proteome</keyword>
<dbReference type="PROSITE" id="PS00914">
    <property type="entry name" value="SYNTAXIN"/>
    <property type="match status" value="1"/>
</dbReference>
<organism evidence="11 12">
    <name type="scientific">Ascobolus immersus RN42</name>
    <dbReference type="NCBI Taxonomy" id="1160509"/>
    <lineage>
        <taxon>Eukaryota</taxon>
        <taxon>Fungi</taxon>
        <taxon>Dikarya</taxon>
        <taxon>Ascomycota</taxon>
        <taxon>Pezizomycotina</taxon>
        <taxon>Pezizomycetes</taxon>
        <taxon>Pezizales</taxon>
        <taxon>Ascobolaceae</taxon>
        <taxon>Ascobolus</taxon>
    </lineage>
</organism>
<dbReference type="InterPro" id="IPR021538">
    <property type="entry name" value="Syntaxin-5_N"/>
</dbReference>
<dbReference type="Pfam" id="PF11416">
    <property type="entry name" value="Syntaxin-5_N"/>
    <property type="match status" value="1"/>
</dbReference>
<dbReference type="AlphaFoldDB" id="A0A3N4HQM9"/>
<proteinExistence type="inferred from homology"/>
<evidence type="ECO:0000313" key="12">
    <source>
        <dbReference type="Proteomes" id="UP000275078"/>
    </source>
</evidence>
<keyword evidence="7 9" id="KW-0472">Membrane</keyword>
<dbReference type="PROSITE" id="PS50192">
    <property type="entry name" value="T_SNARE"/>
    <property type="match status" value="1"/>
</dbReference>
<evidence type="ECO:0000313" key="11">
    <source>
        <dbReference type="EMBL" id="RPA75286.1"/>
    </source>
</evidence>
<dbReference type="SMART" id="SM00397">
    <property type="entry name" value="t_SNARE"/>
    <property type="match status" value="1"/>
</dbReference>
<sequence>MSIQDRTHEFHSFVSLVSRRIKRPASTRPYTDDPRGKKVGPRSEFGRQAAEVGRSLGDVGGKLERLGQLAHKTALFDDRPVEVAELTYIIKSDLSLLNTRISALSTLTRDTTQPQTVNAKEHAKQVVLLLQARLSKATLEFKELLEVRTRNIQAGRERREEFIGGVAAPIQRANSPLYPTQQGTTTTQASLSRRNIPAATLNPSLSLEPDLNNPYSAASSQQQLLLQEQDTSSAFISARTEAIDTIERTIHELGGIFSQLAEMVAVQGEQIQRIDEDVEVAGGYVEGAQGELMKFMSRAAGARGRYVKMFGVLMVFFLLWVMVSG</sequence>
<dbReference type="GO" id="GO:0005484">
    <property type="term" value="F:SNAP receptor activity"/>
    <property type="evidence" value="ECO:0007669"/>
    <property type="project" value="InterPro"/>
</dbReference>
<dbReference type="EMBL" id="ML119767">
    <property type="protein sequence ID" value="RPA75286.1"/>
    <property type="molecule type" value="Genomic_DNA"/>
</dbReference>
<dbReference type="GO" id="GO:0006888">
    <property type="term" value="P:endoplasmic reticulum to Golgi vesicle-mediated transport"/>
    <property type="evidence" value="ECO:0007669"/>
    <property type="project" value="TreeGrafter"/>
</dbReference>
<evidence type="ECO:0000259" key="10">
    <source>
        <dbReference type="PROSITE" id="PS50192"/>
    </source>
</evidence>
<reference evidence="11 12" key="1">
    <citation type="journal article" date="2018" name="Nat. Ecol. Evol.">
        <title>Pezizomycetes genomes reveal the molecular basis of ectomycorrhizal truffle lifestyle.</title>
        <authorList>
            <person name="Murat C."/>
            <person name="Payen T."/>
            <person name="Noel B."/>
            <person name="Kuo A."/>
            <person name="Morin E."/>
            <person name="Chen J."/>
            <person name="Kohler A."/>
            <person name="Krizsan K."/>
            <person name="Balestrini R."/>
            <person name="Da Silva C."/>
            <person name="Montanini B."/>
            <person name="Hainaut M."/>
            <person name="Levati E."/>
            <person name="Barry K.W."/>
            <person name="Belfiori B."/>
            <person name="Cichocki N."/>
            <person name="Clum A."/>
            <person name="Dockter R.B."/>
            <person name="Fauchery L."/>
            <person name="Guy J."/>
            <person name="Iotti M."/>
            <person name="Le Tacon F."/>
            <person name="Lindquist E.A."/>
            <person name="Lipzen A."/>
            <person name="Malagnac F."/>
            <person name="Mello A."/>
            <person name="Molinier V."/>
            <person name="Miyauchi S."/>
            <person name="Poulain J."/>
            <person name="Riccioni C."/>
            <person name="Rubini A."/>
            <person name="Sitrit Y."/>
            <person name="Splivallo R."/>
            <person name="Traeger S."/>
            <person name="Wang M."/>
            <person name="Zifcakova L."/>
            <person name="Wipf D."/>
            <person name="Zambonelli A."/>
            <person name="Paolocci F."/>
            <person name="Nowrousian M."/>
            <person name="Ottonello S."/>
            <person name="Baldrian P."/>
            <person name="Spatafora J.W."/>
            <person name="Henrissat B."/>
            <person name="Nagy L.G."/>
            <person name="Aury J.M."/>
            <person name="Wincker P."/>
            <person name="Grigoriev I.V."/>
            <person name="Bonfante P."/>
            <person name="Martin F.M."/>
        </authorList>
    </citation>
    <scope>NUCLEOTIDE SEQUENCE [LARGE SCALE GENOMIC DNA]</scope>
    <source>
        <strain evidence="11 12">RN42</strain>
    </source>
</reference>
<keyword evidence="5 9" id="KW-1133">Transmembrane helix</keyword>